<dbReference type="Gene3D" id="1.10.630.10">
    <property type="entry name" value="Cytochrome P450"/>
    <property type="match status" value="1"/>
</dbReference>
<dbReference type="OrthoDB" id="4133219at2"/>
<proteinExistence type="inferred from homology"/>
<dbReference type="SUPFAM" id="SSF48264">
    <property type="entry name" value="Cytochrome P450"/>
    <property type="match status" value="1"/>
</dbReference>
<dbReference type="GO" id="GO:0004497">
    <property type="term" value="F:monooxygenase activity"/>
    <property type="evidence" value="ECO:0007669"/>
    <property type="project" value="InterPro"/>
</dbReference>
<dbReference type="GO" id="GO:0016705">
    <property type="term" value="F:oxidoreductase activity, acting on paired donors, with incorporation or reduction of molecular oxygen"/>
    <property type="evidence" value="ECO:0007669"/>
    <property type="project" value="InterPro"/>
</dbReference>
<dbReference type="GO" id="GO:0020037">
    <property type="term" value="F:heme binding"/>
    <property type="evidence" value="ECO:0007669"/>
    <property type="project" value="InterPro"/>
</dbReference>
<reference evidence="2" key="1">
    <citation type="submission" date="2020-01" db="EMBL/GenBank/DDBJ databases">
        <title>Whole-genome analyses of novel actinobacteria.</title>
        <authorList>
            <person name="Sahin N."/>
        </authorList>
    </citation>
    <scope>NUCLEOTIDE SEQUENCE</scope>
    <source>
        <strain evidence="2">YC537</strain>
    </source>
</reference>
<dbReference type="GO" id="GO:0005506">
    <property type="term" value="F:iron ion binding"/>
    <property type="evidence" value="ECO:0007669"/>
    <property type="project" value="InterPro"/>
</dbReference>
<gene>
    <name evidence="2" type="ORF">GUY60_17365</name>
</gene>
<dbReference type="PANTHER" id="PTHR46696:SF1">
    <property type="entry name" value="CYTOCHROME P450 YJIB-RELATED"/>
    <property type="match status" value="1"/>
</dbReference>
<dbReference type="EMBL" id="JAAAHS010000123">
    <property type="protein sequence ID" value="NBE53155.1"/>
    <property type="molecule type" value="Genomic_DNA"/>
</dbReference>
<organism evidence="2 3">
    <name type="scientific">Streptomyces boluensis</name>
    <dbReference type="NCBI Taxonomy" id="1775135"/>
    <lineage>
        <taxon>Bacteria</taxon>
        <taxon>Bacillati</taxon>
        <taxon>Actinomycetota</taxon>
        <taxon>Actinomycetes</taxon>
        <taxon>Kitasatosporales</taxon>
        <taxon>Streptomycetaceae</taxon>
        <taxon>Streptomyces</taxon>
    </lineage>
</organism>
<dbReference type="PRINTS" id="PR00359">
    <property type="entry name" value="BP450"/>
</dbReference>
<accession>A0A964XLB9</accession>
<evidence type="ECO:0000256" key="1">
    <source>
        <dbReference type="ARBA" id="ARBA00010617"/>
    </source>
</evidence>
<comment type="caution">
    <text evidence="2">The sequence shown here is derived from an EMBL/GenBank/DDBJ whole genome shotgun (WGS) entry which is preliminary data.</text>
</comment>
<dbReference type="Proteomes" id="UP000598297">
    <property type="component" value="Unassembled WGS sequence"/>
</dbReference>
<keyword evidence="3" id="KW-1185">Reference proteome</keyword>
<comment type="similarity">
    <text evidence="1">Belongs to the cytochrome P450 family.</text>
</comment>
<evidence type="ECO:0000313" key="3">
    <source>
        <dbReference type="Proteomes" id="UP000598297"/>
    </source>
</evidence>
<evidence type="ECO:0000313" key="2">
    <source>
        <dbReference type="EMBL" id="NBE53155.1"/>
    </source>
</evidence>
<dbReference type="PANTHER" id="PTHR46696">
    <property type="entry name" value="P450, PUTATIVE (EUROFUNG)-RELATED"/>
    <property type="match status" value="1"/>
</dbReference>
<dbReference type="AlphaFoldDB" id="A0A964XLB9"/>
<sequence length="475" mass="51585">MSYPVDSYGQQHQAAPGCPVTGTGAAAVTPLFGTDFAADPHAVYGQLRGTGARAHPVALEPGVHAILVTSYATAREILLSPDFSKDPRHWTDLMRGGLPEDSAVRPMMEWRPNALFSDGHEHQTRRQVIDDVLGKVDLYQLRRFVEEAADELIDAFAPTGRADLMADYARQLPLRVFNRLFGCPEDIGNRLVEGMSALFDGRDPEKSNAIVTQGLLDLVAYKTEQPGSDVTSWILSHPSQAKGEEVIHQIVTLMGAGTEPESNLIGTAALKILADPRFAGHFAGINPPISESINDVLRWDPPLANYGVHYARRTTELHDVVFPTGVPILLSFAAANNDPAEGIAEDQDATHSAHLAWSAGPHQCPAQRQALSIAYTAIERLFKRMPDVRLAVDESTLEWRPGPFHRALKTLPVRFSPRPVHAEPGGFVQGPAGQGPAGPATGSLLYPATPPPPPVTVSPTQKVLNVWLNWWRGDN</sequence>
<dbReference type="InterPro" id="IPR036396">
    <property type="entry name" value="Cyt_P450_sf"/>
</dbReference>
<dbReference type="InterPro" id="IPR002397">
    <property type="entry name" value="Cyt_P450_B"/>
</dbReference>
<name>A0A964XLB9_9ACTN</name>
<protein>
    <submittedName>
        <fullName evidence="2">Cytochrome P450</fullName>
    </submittedName>
</protein>
<dbReference type="RefSeq" id="WP_161698786.1">
    <property type="nucleotide sequence ID" value="NZ_JAAAHS010000123.1"/>
</dbReference>